<name>A0A074ZDJ1_OPIVI</name>
<dbReference type="GeneID" id="20322665"/>
<dbReference type="CTD" id="20322665"/>
<organism evidence="1 2">
    <name type="scientific">Opisthorchis viverrini</name>
    <name type="common">Southeast Asian liver fluke</name>
    <dbReference type="NCBI Taxonomy" id="6198"/>
    <lineage>
        <taxon>Eukaryota</taxon>
        <taxon>Metazoa</taxon>
        <taxon>Spiralia</taxon>
        <taxon>Lophotrochozoa</taxon>
        <taxon>Platyhelminthes</taxon>
        <taxon>Trematoda</taxon>
        <taxon>Digenea</taxon>
        <taxon>Opisthorchiida</taxon>
        <taxon>Opisthorchiata</taxon>
        <taxon>Opisthorchiidae</taxon>
        <taxon>Opisthorchis</taxon>
    </lineage>
</organism>
<proteinExistence type="predicted"/>
<gene>
    <name evidence="1" type="ORF">T265_08486</name>
</gene>
<reference evidence="1 2" key="1">
    <citation type="submission" date="2013-11" db="EMBL/GenBank/DDBJ databases">
        <title>Opisthorchis viverrini - life in the bile duct.</title>
        <authorList>
            <person name="Young N.D."/>
            <person name="Nagarajan N."/>
            <person name="Lin S.J."/>
            <person name="Korhonen P.K."/>
            <person name="Jex A.R."/>
            <person name="Hall R.S."/>
            <person name="Safavi-Hemami H."/>
            <person name="Kaewkong W."/>
            <person name="Bertrand D."/>
            <person name="Gao S."/>
            <person name="Seet Q."/>
            <person name="Wongkham S."/>
            <person name="Teh B.T."/>
            <person name="Wongkham C."/>
            <person name="Intapan P.M."/>
            <person name="Maleewong W."/>
            <person name="Yang X."/>
            <person name="Hu M."/>
            <person name="Wang Z."/>
            <person name="Hofmann A."/>
            <person name="Sternberg P.W."/>
            <person name="Tan P."/>
            <person name="Wang J."/>
            <person name="Gasser R.B."/>
        </authorList>
    </citation>
    <scope>NUCLEOTIDE SEQUENCE [LARGE SCALE GENOMIC DNA]</scope>
</reference>
<protein>
    <submittedName>
        <fullName evidence="1">Uncharacterized protein</fullName>
    </submittedName>
</protein>
<dbReference type="EMBL" id="KL596840">
    <property type="protein sequence ID" value="KER23677.1"/>
    <property type="molecule type" value="Genomic_DNA"/>
</dbReference>
<accession>A0A074ZDJ1</accession>
<evidence type="ECO:0000313" key="1">
    <source>
        <dbReference type="EMBL" id="KER23677.1"/>
    </source>
</evidence>
<dbReference type="KEGG" id="ovi:T265_08486"/>
<dbReference type="AlphaFoldDB" id="A0A074ZDJ1"/>
<sequence length="130" mass="15011">MSSHFISPQLHHVFRISFHSLIFLSFEPWKCPFRTTWLADIHSTWPMICYYGITKRTTKTLQSHIGFVLASLASQFELYPRTTDEALERRAYGHSHKSLSGDDELEESAMSTNCRRNLSVTGYIEAAETH</sequence>
<dbReference type="Proteomes" id="UP000054324">
    <property type="component" value="Unassembled WGS sequence"/>
</dbReference>
<evidence type="ECO:0000313" key="2">
    <source>
        <dbReference type="Proteomes" id="UP000054324"/>
    </source>
</evidence>
<dbReference type="RefSeq" id="XP_009172564.1">
    <property type="nucleotide sequence ID" value="XM_009174300.1"/>
</dbReference>
<keyword evidence="2" id="KW-1185">Reference proteome</keyword>